<dbReference type="Pfam" id="PF11013">
    <property type="entry name" value="DUF2851"/>
    <property type="match status" value="1"/>
</dbReference>
<reference evidence="1 2" key="1">
    <citation type="submission" date="2019-02" db="EMBL/GenBank/DDBJ databases">
        <title>Genomic Encyclopedia of Archaeal and Bacterial Type Strains, Phase II (KMG-II): from individual species to whole genera.</title>
        <authorList>
            <person name="Goeker M."/>
        </authorList>
    </citation>
    <scope>NUCLEOTIDE SEQUENCE [LARGE SCALE GENOMIC DNA]</scope>
    <source>
        <strain evidence="1 2">DSM 21411</strain>
    </source>
</reference>
<sequence length="431" mass="50149">MDFQENFLQTVWKYQYFDKKNLQTTTGQNLEVKKIGFHNFHEGPDFLEAHLKIGNLDYHGHVEIHRNASDWNHHAHSQDDKYNSVILHVVFNHDVPIFHRDGSPIPTLELKGKIWLDVIRNYERLTLNKGEILCGDSIGSVPQIIKFSMLEKALVERMELKSQKVLEILQKTGMDWEETAYRWMLNCFGFKTNSDSMLILAESLPFKILQKQGSKFMVLEALLLGQAGLLYDASRDERTIFLKSEYDFYQKKYGLKSNLNYHDWKFMGVRPGNFPYQRIAQLAQIIAKNPSLFSTILDASQGLGKFKEIFTIEVAPYWQQHTRPGISSKRKLAASLSKDTINLLIINLITPLWYAYGQYLNDPDWKEKCFELLQEIPSENNFIIRKFAQIGWPADNAFDSQGMIGLYRQYCKTKRCLDCKIGQSLLKPTKR</sequence>
<protein>
    <submittedName>
        <fullName evidence="1">Uncharacterized protein DUF2851</fullName>
    </submittedName>
</protein>
<comment type="caution">
    <text evidence="1">The sequence shown here is derived from an EMBL/GenBank/DDBJ whole genome shotgun (WGS) entry which is preliminary data.</text>
</comment>
<evidence type="ECO:0000313" key="1">
    <source>
        <dbReference type="EMBL" id="RZS94813.1"/>
    </source>
</evidence>
<dbReference type="InterPro" id="IPR021272">
    <property type="entry name" value="DUF2851"/>
</dbReference>
<gene>
    <name evidence="1" type="ORF">BC751_0323</name>
</gene>
<dbReference type="EMBL" id="SGXG01000001">
    <property type="protein sequence ID" value="RZS94813.1"/>
    <property type="molecule type" value="Genomic_DNA"/>
</dbReference>
<name>A0A4Q7P4B5_9BACT</name>
<dbReference type="OrthoDB" id="1005072at2"/>
<dbReference type="Proteomes" id="UP000292209">
    <property type="component" value="Unassembled WGS sequence"/>
</dbReference>
<dbReference type="AlphaFoldDB" id="A0A4Q7P4B5"/>
<keyword evidence="2" id="KW-1185">Reference proteome</keyword>
<organism evidence="1 2">
    <name type="scientific">Cecembia calidifontis</name>
    <dbReference type="NCBI Taxonomy" id="1187080"/>
    <lineage>
        <taxon>Bacteria</taxon>
        <taxon>Pseudomonadati</taxon>
        <taxon>Bacteroidota</taxon>
        <taxon>Cytophagia</taxon>
        <taxon>Cytophagales</taxon>
        <taxon>Cyclobacteriaceae</taxon>
        <taxon>Cecembia</taxon>
    </lineage>
</organism>
<dbReference type="RefSeq" id="WP_130274016.1">
    <property type="nucleotide sequence ID" value="NZ_SGXG01000001.1"/>
</dbReference>
<proteinExistence type="predicted"/>
<accession>A0A4Q7P4B5</accession>
<evidence type="ECO:0000313" key="2">
    <source>
        <dbReference type="Proteomes" id="UP000292209"/>
    </source>
</evidence>